<sequence>MSHFTTFAIAGLGNVGTFIAEELLKQKGAGKAKRVVILTRSLGDEDKYEPYKRKGAESLAIAAKEMTVKLFVPYEFGSPTESLSSGPLSPKCKTREQLEALDLPYALIFNGAFTDRIFSARLGIDPVGGKATLGGDGSALVSFTTRSDVARYVAWILTELPSEKLVWKKFQIEGERASFNEIIERYTAKPGKKVDATYRSTAELEEAIRENPGDMKSVLLLMFARGNGAVGKKEEVANAEFPGWNPKTAIDVLSP</sequence>
<dbReference type="Gene3D" id="3.40.50.720">
    <property type="entry name" value="NAD(P)-binding Rossmann-like Domain"/>
    <property type="match status" value="1"/>
</dbReference>
<gene>
    <name evidence="3" type="ORF">EVG20_g6424</name>
</gene>
<keyword evidence="2" id="KW-0560">Oxidoreductase</keyword>
<accession>A0A4Y9YKT7</accession>
<dbReference type="InterPro" id="IPR051609">
    <property type="entry name" value="NmrA/Isoflavone_reductase-like"/>
</dbReference>
<evidence type="ECO:0000256" key="1">
    <source>
        <dbReference type="ARBA" id="ARBA00022857"/>
    </source>
</evidence>
<protein>
    <submittedName>
        <fullName evidence="3">Uncharacterized protein</fullName>
    </submittedName>
</protein>
<dbReference type="AlphaFoldDB" id="A0A4Y9YKT7"/>
<organism evidence="3 4">
    <name type="scientific">Dentipellis fragilis</name>
    <dbReference type="NCBI Taxonomy" id="205917"/>
    <lineage>
        <taxon>Eukaryota</taxon>
        <taxon>Fungi</taxon>
        <taxon>Dikarya</taxon>
        <taxon>Basidiomycota</taxon>
        <taxon>Agaricomycotina</taxon>
        <taxon>Agaricomycetes</taxon>
        <taxon>Russulales</taxon>
        <taxon>Hericiaceae</taxon>
        <taxon>Dentipellis</taxon>
    </lineage>
</organism>
<comment type="caution">
    <text evidence="3">The sequence shown here is derived from an EMBL/GenBank/DDBJ whole genome shotgun (WGS) entry which is preliminary data.</text>
</comment>
<evidence type="ECO:0000313" key="4">
    <source>
        <dbReference type="Proteomes" id="UP000298327"/>
    </source>
</evidence>
<evidence type="ECO:0000256" key="2">
    <source>
        <dbReference type="ARBA" id="ARBA00023002"/>
    </source>
</evidence>
<dbReference type="Proteomes" id="UP000298327">
    <property type="component" value="Unassembled WGS sequence"/>
</dbReference>
<dbReference type="SUPFAM" id="SSF51735">
    <property type="entry name" value="NAD(P)-binding Rossmann-fold domains"/>
    <property type="match status" value="1"/>
</dbReference>
<dbReference type="GO" id="GO:0016491">
    <property type="term" value="F:oxidoreductase activity"/>
    <property type="evidence" value="ECO:0007669"/>
    <property type="project" value="UniProtKB-KW"/>
</dbReference>
<dbReference type="PANTHER" id="PTHR47706">
    <property type="entry name" value="NMRA-LIKE FAMILY PROTEIN"/>
    <property type="match status" value="1"/>
</dbReference>
<reference evidence="3 4" key="1">
    <citation type="submission" date="2019-02" db="EMBL/GenBank/DDBJ databases">
        <title>Genome sequencing of the rare red list fungi Dentipellis fragilis.</title>
        <authorList>
            <person name="Buettner E."/>
            <person name="Kellner H."/>
        </authorList>
    </citation>
    <scope>NUCLEOTIDE SEQUENCE [LARGE SCALE GENOMIC DNA]</scope>
    <source>
        <strain evidence="3 4">DSM 105465</strain>
    </source>
</reference>
<name>A0A4Y9YKT7_9AGAM</name>
<keyword evidence="1" id="KW-0521">NADP</keyword>
<dbReference type="OrthoDB" id="9974981at2759"/>
<dbReference type="EMBL" id="SEOQ01000428">
    <property type="protein sequence ID" value="TFY63186.1"/>
    <property type="molecule type" value="Genomic_DNA"/>
</dbReference>
<proteinExistence type="predicted"/>
<dbReference type="InterPro" id="IPR036291">
    <property type="entry name" value="NAD(P)-bd_dom_sf"/>
</dbReference>
<evidence type="ECO:0000313" key="3">
    <source>
        <dbReference type="EMBL" id="TFY63186.1"/>
    </source>
</evidence>
<dbReference type="PANTHER" id="PTHR47706:SF9">
    <property type="entry name" value="NMRA-LIKE DOMAIN-CONTAINING PROTEIN-RELATED"/>
    <property type="match status" value="1"/>
</dbReference>
<keyword evidence="4" id="KW-1185">Reference proteome</keyword>